<dbReference type="STRING" id="880073.Cabys_2897"/>
<evidence type="ECO:0000313" key="5">
    <source>
        <dbReference type="EMBL" id="EHO39765.1"/>
    </source>
</evidence>
<dbReference type="PROSITE" id="PS50005">
    <property type="entry name" value="TPR"/>
    <property type="match status" value="1"/>
</dbReference>
<dbReference type="OrthoDB" id="1416278at2"/>
<dbReference type="EMBL" id="CM001402">
    <property type="protein sequence ID" value="EHO39765.1"/>
    <property type="molecule type" value="Genomic_DNA"/>
</dbReference>
<dbReference type="AlphaFoldDB" id="H1XXU2"/>
<dbReference type="InParanoid" id="H1XXU2"/>
<keyword evidence="2 3" id="KW-0802">TPR repeat</keyword>
<evidence type="ECO:0000313" key="4">
    <source>
        <dbReference type="EMBL" id="APF19645.1"/>
    </source>
</evidence>
<evidence type="ECO:0000313" key="6">
    <source>
        <dbReference type="Proteomes" id="UP000004671"/>
    </source>
</evidence>
<name>H1XXU2_CALAY</name>
<accession>H1XXU2</accession>
<dbReference type="eggNOG" id="COG0457">
    <property type="taxonomic scope" value="Bacteria"/>
</dbReference>
<dbReference type="InterPro" id="IPR051685">
    <property type="entry name" value="Ycf3/AcsC/BcsC/TPR_MFPF"/>
</dbReference>
<feature type="repeat" description="TPR" evidence="3">
    <location>
        <begin position="34"/>
        <end position="67"/>
    </location>
</feature>
<dbReference type="Proteomes" id="UP000004671">
    <property type="component" value="Chromosome"/>
</dbReference>
<dbReference type="Proteomes" id="UP000183868">
    <property type="component" value="Chromosome"/>
</dbReference>
<organism evidence="5 6">
    <name type="scientific">Caldithrix abyssi DSM 13497</name>
    <dbReference type="NCBI Taxonomy" id="880073"/>
    <lineage>
        <taxon>Bacteria</taxon>
        <taxon>Pseudomonadati</taxon>
        <taxon>Calditrichota</taxon>
        <taxon>Calditrichia</taxon>
        <taxon>Calditrichales</taxon>
        <taxon>Calditrichaceae</taxon>
        <taxon>Caldithrix</taxon>
    </lineage>
</organism>
<dbReference type="EMBL" id="CP018099">
    <property type="protein sequence ID" value="APF19645.1"/>
    <property type="molecule type" value="Genomic_DNA"/>
</dbReference>
<keyword evidence="1" id="KW-0677">Repeat</keyword>
<evidence type="ECO:0000313" key="7">
    <source>
        <dbReference type="Proteomes" id="UP000183868"/>
    </source>
</evidence>
<dbReference type="InterPro" id="IPR011990">
    <property type="entry name" value="TPR-like_helical_dom_sf"/>
</dbReference>
<evidence type="ECO:0000256" key="1">
    <source>
        <dbReference type="ARBA" id="ARBA00022737"/>
    </source>
</evidence>
<dbReference type="PANTHER" id="PTHR44943">
    <property type="entry name" value="CELLULOSE SYNTHASE OPERON PROTEIN C"/>
    <property type="match status" value="1"/>
</dbReference>
<dbReference type="PANTHER" id="PTHR44943:SF8">
    <property type="entry name" value="TPR REPEAT-CONTAINING PROTEIN MJ0263"/>
    <property type="match status" value="1"/>
</dbReference>
<dbReference type="PaxDb" id="880073-Calab_0111"/>
<protein>
    <submittedName>
        <fullName evidence="5">Tetratricopeptide TPR_2 repeat-containing protein</fullName>
    </submittedName>
    <submittedName>
        <fullName evidence="4">Tetratricopeptide repeat-containing protein</fullName>
    </submittedName>
</protein>
<reference evidence="4 7" key="2">
    <citation type="submission" date="2016-11" db="EMBL/GenBank/DDBJ databases">
        <title>Genomic analysis of Caldithrix abyssi and proposal of a novel bacterial phylum Caldithrichaeota.</title>
        <authorList>
            <person name="Kublanov I."/>
            <person name="Sigalova O."/>
            <person name="Gavrilov S."/>
            <person name="Lebedinsky A."/>
            <person name="Ivanova N."/>
            <person name="Daum C."/>
            <person name="Reddy T."/>
            <person name="Klenk H.P."/>
            <person name="Goker M."/>
            <person name="Reva O."/>
            <person name="Miroshnichenko M."/>
            <person name="Kyprides N."/>
            <person name="Woyke T."/>
            <person name="Gelfand M."/>
        </authorList>
    </citation>
    <scope>NUCLEOTIDE SEQUENCE [LARGE SCALE GENOMIC DNA]</scope>
    <source>
        <strain evidence="4 7">LF13</strain>
    </source>
</reference>
<dbReference type="KEGG" id="caby:Cabys_2897"/>
<sequence length="296" mass="34366">MIDLAKGIELFEKGKINQAEKHFKNILEKQKENPEVHFYLGRIAFQKDQYDAAISYFEKAIEYNPEEARYHEMYGETLGLKAQQAGMIKGAMMLRKVKAAFEKALSLNPESLMAREGLFMINLFAPGVAGGDEKKAMELFELIKKQNATHGHMAQALIHLKNNRLEEAEKEFELAVRQNGNDREILMRSARFFLQRKKYDRVLEIADLYIQHFPDDPRGYQLKGEAYLSEDNADEALNWFNLAIEKDDLFFNAYFHRAKVFLAKGKSEMAQKDVDFILNHPEASKEFKERAKKLMK</sequence>
<dbReference type="HOGENOM" id="CLU_920156_0_0_0"/>
<proteinExistence type="predicted"/>
<dbReference type="InterPro" id="IPR019734">
    <property type="entry name" value="TPR_rpt"/>
</dbReference>
<dbReference type="Pfam" id="PF14559">
    <property type="entry name" value="TPR_19"/>
    <property type="match status" value="2"/>
</dbReference>
<evidence type="ECO:0000256" key="3">
    <source>
        <dbReference type="PROSITE-ProRule" id="PRU00339"/>
    </source>
</evidence>
<keyword evidence="6" id="KW-1185">Reference proteome</keyword>
<dbReference type="PROSITE" id="PS50293">
    <property type="entry name" value="TPR_REGION"/>
    <property type="match status" value="1"/>
</dbReference>
<evidence type="ECO:0000256" key="2">
    <source>
        <dbReference type="ARBA" id="ARBA00022803"/>
    </source>
</evidence>
<dbReference type="SMART" id="SM00028">
    <property type="entry name" value="TPR"/>
    <property type="match status" value="5"/>
</dbReference>
<dbReference type="Gene3D" id="1.25.40.10">
    <property type="entry name" value="Tetratricopeptide repeat domain"/>
    <property type="match status" value="2"/>
</dbReference>
<gene>
    <name evidence="4" type="ORF">Cabys_2897</name>
    <name evidence="5" type="ORF">Calab_0111</name>
</gene>
<dbReference type="RefSeq" id="WP_006926637.1">
    <property type="nucleotide sequence ID" value="NZ_CM001402.1"/>
</dbReference>
<dbReference type="SUPFAM" id="SSF48452">
    <property type="entry name" value="TPR-like"/>
    <property type="match status" value="1"/>
</dbReference>
<reference evidence="5 6" key="1">
    <citation type="submission" date="2011-09" db="EMBL/GenBank/DDBJ databases">
        <title>The permanent draft genome of Caldithrix abyssi DSM 13497.</title>
        <authorList>
            <consortium name="US DOE Joint Genome Institute (JGI-PGF)"/>
            <person name="Lucas S."/>
            <person name="Han J."/>
            <person name="Lapidus A."/>
            <person name="Bruce D."/>
            <person name="Goodwin L."/>
            <person name="Pitluck S."/>
            <person name="Peters L."/>
            <person name="Kyrpides N."/>
            <person name="Mavromatis K."/>
            <person name="Ivanova N."/>
            <person name="Mikhailova N."/>
            <person name="Chertkov O."/>
            <person name="Detter J.C."/>
            <person name="Tapia R."/>
            <person name="Han C."/>
            <person name="Land M."/>
            <person name="Hauser L."/>
            <person name="Markowitz V."/>
            <person name="Cheng J.-F."/>
            <person name="Hugenholtz P."/>
            <person name="Woyke T."/>
            <person name="Wu D."/>
            <person name="Spring S."/>
            <person name="Brambilla E."/>
            <person name="Klenk H.-P."/>
            <person name="Eisen J.A."/>
        </authorList>
    </citation>
    <scope>NUCLEOTIDE SEQUENCE [LARGE SCALE GENOMIC DNA]</scope>
    <source>
        <strain evidence="5 6">DSM 13497</strain>
    </source>
</reference>